<dbReference type="AlphaFoldDB" id="A0A2L1GRE9"/>
<dbReference type="InterPro" id="IPR053158">
    <property type="entry name" value="CapK_Type1_Caps_Biosynth"/>
</dbReference>
<feature type="domain" description="AMP-dependent synthetase/ligase" evidence="1">
    <location>
        <begin position="92"/>
        <end position="287"/>
    </location>
</feature>
<dbReference type="PANTHER" id="PTHR36932:SF1">
    <property type="entry name" value="CAPSULAR POLYSACCHARIDE BIOSYNTHESIS PROTEIN"/>
    <property type="match status" value="1"/>
</dbReference>
<proteinExistence type="predicted"/>
<reference evidence="2 3" key="1">
    <citation type="journal article" date="2018" name="MBio">
        <title>Insights into the evolution of host association through the isolation and characterization of a novel human periodontal pathobiont, Desulfobulbus oralis.</title>
        <authorList>
            <person name="Cross K.L."/>
            <person name="Chirania P."/>
            <person name="Xiong W."/>
            <person name="Beall C.J."/>
            <person name="Elkins J.G."/>
            <person name="Giannone R.J."/>
            <person name="Griffen A.L."/>
            <person name="Guss A.M."/>
            <person name="Hettich R.L."/>
            <person name="Joshi S.S."/>
            <person name="Mokrzan E.M."/>
            <person name="Martin R.K."/>
            <person name="Zhulin I.B."/>
            <person name="Leys E.J."/>
            <person name="Podar M."/>
        </authorList>
    </citation>
    <scope>NUCLEOTIDE SEQUENCE [LARGE SCALE GENOMIC DNA]</scope>
    <source>
        <strain evidence="2 3">ORNL</strain>
    </source>
</reference>
<dbReference type="PANTHER" id="PTHR36932">
    <property type="entry name" value="CAPSULAR POLYSACCHARIDE BIOSYNTHESIS PROTEIN"/>
    <property type="match status" value="1"/>
</dbReference>
<dbReference type="InterPro" id="IPR000873">
    <property type="entry name" value="AMP-dep_synth/lig_dom"/>
</dbReference>
<dbReference type="KEGG" id="deo:CAY53_03270"/>
<name>A0A2L1GRE9_9BACT</name>
<evidence type="ECO:0000313" key="3">
    <source>
        <dbReference type="Proteomes" id="UP000239867"/>
    </source>
</evidence>
<evidence type="ECO:0000259" key="1">
    <source>
        <dbReference type="Pfam" id="PF00501"/>
    </source>
</evidence>
<evidence type="ECO:0000313" key="2">
    <source>
        <dbReference type="EMBL" id="AVD72207.1"/>
    </source>
</evidence>
<dbReference type="NCBIfam" id="NF045666">
    <property type="entry name" value="DVU1553_fam_AMP"/>
    <property type="match status" value="1"/>
</dbReference>
<dbReference type="Proteomes" id="UP000239867">
    <property type="component" value="Chromosome"/>
</dbReference>
<gene>
    <name evidence="2" type="ORF">CAY53_03270</name>
</gene>
<dbReference type="Gene3D" id="3.40.50.12780">
    <property type="entry name" value="N-terminal domain of ligase-like"/>
    <property type="match status" value="1"/>
</dbReference>
<dbReference type="SUPFAM" id="SSF56801">
    <property type="entry name" value="Acetyl-CoA synthetase-like"/>
    <property type="match status" value="1"/>
</dbReference>
<accession>A0A2L1GRE9</accession>
<dbReference type="InterPro" id="IPR042099">
    <property type="entry name" value="ANL_N_sf"/>
</dbReference>
<dbReference type="Pfam" id="PF00501">
    <property type="entry name" value="AMP-binding"/>
    <property type="match status" value="1"/>
</dbReference>
<keyword evidence="3" id="KW-1185">Reference proteome</keyword>
<sequence>MDACLAAACGAAGAVDWPARLAGLQAELLRRTLARARRSRFYRRQLAAYDLNLATPAGLSALPFTRPEALQRPEDFLAVSLNEVERMVTLRSSGTTGPPKRLAFSAGDLAQTRNFFAVGMGMLVRAGERLAVLLPGAERPDGVADLLRQGLSAAGVFVLNPPPEFLREGEGLRLARWLLDEGPHALVAAPTQLARLLAFFPQAAPPGLAGILTSTEPLGAELRQRLERVWACLVLDHYGLTETCYGCALECPAHDGYHLRWLDVVVEIVDMDGDTVLPPGEVGEVVLTTLREAMPLIRYRTGDVASLLPGPCACGSPLKRLGPVLGRIARGPDGRAHIVQPEKGTARQVHRESL</sequence>
<protein>
    <recommendedName>
        <fullName evidence="1">AMP-dependent synthetase/ligase domain-containing protein</fullName>
    </recommendedName>
</protein>
<dbReference type="EMBL" id="CP021255">
    <property type="protein sequence ID" value="AVD72207.1"/>
    <property type="molecule type" value="Genomic_DNA"/>
</dbReference>
<organism evidence="2 3">
    <name type="scientific">Desulfobulbus oralis</name>
    <dbReference type="NCBI Taxonomy" id="1986146"/>
    <lineage>
        <taxon>Bacteria</taxon>
        <taxon>Pseudomonadati</taxon>
        <taxon>Thermodesulfobacteriota</taxon>
        <taxon>Desulfobulbia</taxon>
        <taxon>Desulfobulbales</taxon>
        <taxon>Desulfobulbaceae</taxon>
        <taxon>Desulfobulbus</taxon>
    </lineage>
</organism>